<dbReference type="GO" id="GO:1990610">
    <property type="term" value="F:acetolactate synthase regulator activity"/>
    <property type="evidence" value="ECO:0007669"/>
    <property type="project" value="UniProtKB-UniRule"/>
</dbReference>
<gene>
    <name evidence="11" type="primary">ilvN</name>
    <name evidence="11" type="ORF">FX155_01405</name>
</gene>
<evidence type="ECO:0000256" key="8">
    <source>
        <dbReference type="RuleBase" id="RU368092"/>
    </source>
</evidence>
<feature type="compositionally biased region" description="Basic and acidic residues" evidence="9">
    <location>
        <begin position="173"/>
        <end position="187"/>
    </location>
</feature>
<evidence type="ECO:0000256" key="1">
    <source>
        <dbReference type="ARBA" id="ARBA00004974"/>
    </source>
</evidence>
<dbReference type="Proteomes" id="UP000441455">
    <property type="component" value="Unassembled WGS sequence"/>
</dbReference>
<organism evidence="11 12">
    <name type="scientific">Acidaminococcus fermentans</name>
    <dbReference type="NCBI Taxonomy" id="905"/>
    <lineage>
        <taxon>Bacteria</taxon>
        <taxon>Bacillati</taxon>
        <taxon>Bacillota</taxon>
        <taxon>Negativicutes</taxon>
        <taxon>Acidaminococcales</taxon>
        <taxon>Acidaminococcaceae</taxon>
        <taxon>Acidaminococcus</taxon>
    </lineage>
</organism>
<evidence type="ECO:0000259" key="10">
    <source>
        <dbReference type="PROSITE" id="PS51671"/>
    </source>
</evidence>
<dbReference type="InterPro" id="IPR054480">
    <property type="entry name" value="AHAS_small-like_ACT"/>
</dbReference>
<feature type="domain" description="ACT" evidence="10">
    <location>
        <begin position="5"/>
        <end position="80"/>
    </location>
</feature>
<name>A0A6N7VI26_ACIFE</name>
<evidence type="ECO:0000256" key="2">
    <source>
        <dbReference type="ARBA" id="ARBA00005025"/>
    </source>
</evidence>
<dbReference type="CDD" id="cd04878">
    <property type="entry name" value="ACT_AHAS"/>
    <property type="match status" value="1"/>
</dbReference>
<evidence type="ECO:0000256" key="6">
    <source>
        <dbReference type="ARBA" id="ARBA00023304"/>
    </source>
</evidence>
<dbReference type="Gene3D" id="3.30.70.1150">
    <property type="entry name" value="ACT-like. Chain A, domain 2"/>
    <property type="match status" value="1"/>
</dbReference>
<dbReference type="PANTHER" id="PTHR30239">
    <property type="entry name" value="ACETOLACTATE SYNTHASE SMALL SUBUNIT"/>
    <property type="match status" value="1"/>
</dbReference>
<dbReference type="GO" id="GO:0003984">
    <property type="term" value="F:acetolactate synthase activity"/>
    <property type="evidence" value="ECO:0007669"/>
    <property type="project" value="UniProtKB-UniRule"/>
</dbReference>
<dbReference type="InterPro" id="IPR002912">
    <property type="entry name" value="ACT_dom"/>
</dbReference>
<dbReference type="GO" id="GO:0005829">
    <property type="term" value="C:cytosol"/>
    <property type="evidence" value="ECO:0007669"/>
    <property type="project" value="TreeGrafter"/>
</dbReference>
<dbReference type="SUPFAM" id="SSF55021">
    <property type="entry name" value="ACT-like"/>
    <property type="match status" value="2"/>
</dbReference>
<dbReference type="Gene3D" id="3.30.70.260">
    <property type="match status" value="1"/>
</dbReference>
<keyword evidence="8 11" id="KW-0808">Transferase</keyword>
<protein>
    <recommendedName>
        <fullName evidence="8">Acetolactate synthase small subunit</fullName>
        <shortName evidence="8">AHAS</shortName>
        <shortName evidence="8">ALS</shortName>
        <ecNumber evidence="8">2.2.1.6</ecNumber>
    </recommendedName>
    <alternativeName>
        <fullName evidence="8">Acetohydroxy-acid synthase small subunit</fullName>
    </alternativeName>
</protein>
<dbReference type="PROSITE" id="PS51671">
    <property type="entry name" value="ACT"/>
    <property type="match status" value="1"/>
</dbReference>
<evidence type="ECO:0000256" key="7">
    <source>
        <dbReference type="ARBA" id="ARBA00048670"/>
    </source>
</evidence>
<sequence length="187" mass="20835">MKWQHIALLVNNRPGVLSHVAGLIARRNINIECLNVGYTEIPEISRINLVVGVESRFQLDQAIHQLSHLIDVIKVVNLDDAPLVSYELTLIKVSAPTPQIREELTNIAGLFHAKIVDVYPDSLIFRLTGRQDHIEALKQMLRSYTVLEIATTGQIALGRGPQTVKDSLLAAPRPEETEPAERKGEQP</sequence>
<dbReference type="UniPathway" id="UPA00049">
    <property type="reaction ID" value="UER00059"/>
</dbReference>
<dbReference type="PANTHER" id="PTHR30239:SF0">
    <property type="entry name" value="ACETOLACTATE SYNTHASE SMALL SUBUNIT 1, CHLOROPLASTIC"/>
    <property type="match status" value="1"/>
</dbReference>
<dbReference type="AlphaFoldDB" id="A0A6N7VI26"/>
<feature type="region of interest" description="Disordered" evidence="9">
    <location>
        <begin position="166"/>
        <end position="187"/>
    </location>
</feature>
<comment type="catalytic activity">
    <reaction evidence="7 8">
        <text>2 pyruvate + H(+) = (2S)-2-acetolactate + CO2</text>
        <dbReference type="Rhea" id="RHEA:25249"/>
        <dbReference type="ChEBI" id="CHEBI:15361"/>
        <dbReference type="ChEBI" id="CHEBI:15378"/>
        <dbReference type="ChEBI" id="CHEBI:16526"/>
        <dbReference type="ChEBI" id="CHEBI:58476"/>
        <dbReference type="EC" id="2.2.1.6"/>
    </reaction>
</comment>
<comment type="similarity">
    <text evidence="3 8">Belongs to the acetolactate synthase small subunit family.</text>
</comment>
<dbReference type="InterPro" id="IPR039557">
    <property type="entry name" value="AHAS_ACT"/>
</dbReference>
<comment type="function">
    <text evidence="8">Catalyzes the conversion of 2 pyruvate molecules into acetolactate in the first common step of the biosynthetic pathway of the branched-amino acids such as leucine, isoleucine, and valine.</text>
</comment>
<dbReference type="NCBIfam" id="NF008864">
    <property type="entry name" value="PRK11895.1"/>
    <property type="match status" value="1"/>
</dbReference>
<dbReference type="EC" id="2.2.1.6" evidence="8"/>
<proteinExistence type="inferred from homology"/>
<comment type="subunit">
    <text evidence="4 8">Dimer of large and small chains.</text>
</comment>
<evidence type="ECO:0000256" key="5">
    <source>
        <dbReference type="ARBA" id="ARBA00022605"/>
    </source>
</evidence>
<accession>A0A6N7VI26</accession>
<keyword evidence="5 8" id="KW-0028">Amino-acid biosynthesis</keyword>
<dbReference type="UniPathway" id="UPA00047">
    <property type="reaction ID" value="UER00055"/>
</dbReference>
<dbReference type="InterPro" id="IPR045865">
    <property type="entry name" value="ACT-like_dom_sf"/>
</dbReference>
<dbReference type="InterPro" id="IPR004789">
    <property type="entry name" value="Acetalactate_synth_ssu"/>
</dbReference>
<evidence type="ECO:0000256" key="3">
    <source>
        <dbReference type="ARBA" id="ARBA00006341"/>
    </source>
</evidence>
<dbReference type="RefSeq" id="WP_022487958.1">
    <property type="nucleotide sequence ID" value="NZ_CALEXD010000010.1"/>
</dbReference>
<dbReference type="GO" id="GO:0009099">
    <property type="term" value="P:L-valine biosynthetic process"/>
    <property type="evidence" value="ECO:0007669"/>
    <property type="project" value="UniProtKB-UniRule"/>
</dbReference>
<dbReference type="EMBL" id="VULN01000002">
    <property type="protein sequence ID" value="MSS81279.1"/>
    <property type="molecule type" value="Genomic_DNA"/>
</dbReference>
<comment type="caution">
    <text evidence="11">The sequence shown here is derived from an EMBL/GenBank/DDBJ whole genome shotgun (WGS) entry which is preliminary data.</text>
</comment>
<evidence type="ECO:0000313" key="12">
    <source>
        <dbReference type="Proteomes" id="UP000441455"/>
    </source>
</evidence>
<dbReference type="OrthoDB" id="9787365at2"/>
<evidence type="ECO:0000256" key="9">
    <source>
        <dbReference type="SAM" id="MobiDB-lite"/>
    </source>
</evidence>
<comment type="pathway">
    <text evidence="1 8">Amino-acid biosynthesis; L-isoleucine biosynthesis; L-isoleucine from 2-oxobutanoate: step 1/4.</text>
</comment>
<dbReference type="Pfam" id="PF10369">
    <property type="entry name" value="ALS_ss_C"/>
    <property type="match status" value="1"/>
</dbReference>
<comment type="pathway">
    <text evidence="2 8">Amino-acid biosynthesis; L-valine biosynthesis; L-valine from pyruvate: step 1/4.</text>
</comment>
<dbReference type="InterPro" id="IPR019455">
    <property type="entry name" value="Acetolactate_synth_ssu_C"/>
</dbReference>
<reference evidence="11 12" key="1">
    <citation type="submission" date="2019-08" db="EMBL/GenBank/DDBJ databases">
        <title>In-depth cultivation of the pig gut microbiome towards novel bacterial diversity and tailored functional studies.</title>
        <authorList>
            <person name="Wylensek D."/>
            <person name="Hitch T.C.A."/>
            <person name="Clavel T."/>
        </authorList>
    </citation>
    <scope>NUCLEOTIDE SEQUENCE [LARGE SCALE GENOMIC DNA]</scope>
    <source>
        <strain evidence="11 12">WCA-389-WT-5B</strain>
    </source>
</reference>
<dbReference type="Pfam" id="PF22629">
    <property type="entry name" value="ACT_AHAS_ss"/>
    <property type="match status" value="1"/>
</dbReference>
<keyword evidence="6 8" id="KW-0100">Branched-chain amino acid biosynthesis</keyword>
<evidence type="ECO:0000256" key="4">
    <source>
        <dbReference type="ARBA" id="ARBA00011744"/>
    </source>
</evidence>
<dbReference type="InterPro" id="IPR027271">
    <property type="entry name" value="Acetolactate_synth/TF_NikR_C"/>
</dbReference>
<dbReference type="NCBIfam" id="TIGR00119">
    <property type="entry name" value="acolac_sm"/>
    <property type="match status" value="1"/>
</dbReference>
<evidence type="ECO:0000313" key="11">
    <source>
        <dbReference type="EMBL" id="MSS81279.1"/>
    </source>
</evidence>
<dbReference type="GO" id="GO:0009097">
    <property type="term" value="P:isoleucine biosynthetic process"/>
    <property type="evidence" value="ECO:0007669"/>
    <property type="project" value="UniProtKB-UniRule"/>
</dbReference>